<dbReference type="InterPro" id="IPR003770">
    <property type="entry name" value="MLTG-like"/>
</dbReference>
<dbReference type="CDD" id="cd17329">
    <property type="entry name" value="MFS_MdtH_MDR_like"/>
    <property type="match status" value="1"/>
</dbReference>
<evidence type="ECO:0000313" key="10">
    <source>
        <dbReference type="Proteomes" id="UP000199695"/>
    </source>
</evidence>
<feature type="domain" description="Major facilitator superfamily (MFS) profile" evidence="8">
    <location>
        <begin position="23"/>
        <end position="402"/>
    </location>
</feature>
<dbReference type="PROSITE" id="PS00216">
    <property type="entry name" value="SUGAR_TRANSPORT_1"/>
    <property type="match status" value="1"/>
</dbReference>
<comment type="subcellular location">
    <subcellularLocation>
        <location evidence="1">Cell membrane</location>
        <topology evidence="1">Multi-pass membrane protein</topology>
    </subcellularLocation>
</comment>
<evidence type="ECO:0000256" key="4">
    <source>
        <dbReference type="ARBA" id="ARBA00022692"/>
    </source>
</evidence>
<dbReference type="STRING" id="1173111.SAMN05444955_11956"/>
<dbReference type="InterPro" id="IPR005829">
    <property type="entry name" value="Sugar_transporter_CS"/>
</dbReference>
<keyword evidence="10" id="KW-1185">Reference proteome</keyword>
<dbReference type="OrthoDB" id="8952229at2"/>
<sequence>MGAEIASLPPRRERHKQASYHPLIWSLILGTAFTRTAAFMSLPFLAIYLDSQTGLNPFQIGLVLSMSGLGGALGGFIGGYLSDLLGRRLVLLSSMITWTAMFFCFLFAQTYLHFMLLNFMHGLCRSFFDPTSQAMMADLTPETKRMKIFGYRYTSLNIGLVLGPLLGAVLFPVAGIQTFFYTGIAFLAYTVILILQFIRYDKQIQMCQPKGKVRLRDCVSVILKDRALAYFVSGGILFFAVYAQIESNLPLHLSKELESGKTLFPFLLAMNAVLVILLQGFAANWAQKKNILSSLLLGSLLFSAGFSAFAVGGNELSYVLGIILLTLGEILVFPVSNRFIDQLADERLRGTYYGAFNFSQIGLFIGPILGGWLLKITSGEMMWWIMTIISLHIIWFFAVGYRKYAERLGIGILQIIQRIFYDLHLAPVIRFTLKMIPVASLTCGFVFGIYHYIHSGLSSPPRTKMVEVNISKGASIREVARELEQKKIIRNESVFLLYYWGYNTLKNESIQPGVYQISPSMKIKDVLFVLSKSDCSKGCETVSKPNDIHIFPSWLKNTNLFWQ</sequence>
<feature type="transmembrane region" description="Helical" evidence="7">
    <location>
        <begin position="153"/>
        <end position="173"/>
    </location>
</feature>
<evidence type="ECO:0000256" key="5">
    <source>
        <dbReference type="ARBA" id="ARBA00022989"/>
    </source>
</evidence>
<dbReference type="Gene3D" id="3.30.1490.480">
    <property type="entry name" value="Endolytic murein transglycosylase"/>
    <property type="match status" value="1"/>
</dbReference>
<keyword evidence="3" id="KW-1003">Cell membrane</keyword>
<feature type="transmembrane region" description="Helical" evidence="7">
    <location>
        <begin position="381"/>
        <end position="401"/>
    </location>
</feature>
<dbReference type="PANTHER" id="PTHR23517:SF2">
    <property type="entry name" value="MULTIDRUG RESISTANCE PROTEIN MDTH"/>
    <property type="match status" value="1"/>
</dbReference>
<protein>
    <submittedName>
        <fullName evidence="9">Predicted arabinose efflux permease, MFS family</fullName>
    </submittedName>
</protein>
<proteinExistence type="predicted"/>
<dbReference type="PROSITE" id="PS50850">
    <property type="entry name" value="MFS"/>
    <property type="match status" value="1"/>
</dbReference>
<dbReference type="GO" id="GO:0005886">
    <property type="term" value="C:plasma membrane"/>
    <property type="evidence" value="ECO:0007669"/>
    <property type="project" value="UniProtKB-SubCell"/>
</dbReference>
<feature type="transmembrane region" description="Helical" evidence="7">
    <location>
        <begin position="295"/>
        <end position="312"/>
    </location>
</feature>
<dbReference type="AlphaFoldDB" id="A0A1H8ITJ7"/>
<name>A0A1H8ITJ7_9BACL</name>
<organism evidence="9 10">
    <name type="scientific">Lihuaxuella thermophila</name>
    <dbReference type="NCBI Taxonomy" id="1173111"/>
    <lineage>
        <taxon>Bacteria</taxon>
        <taxon>Bacillati</taxon>
        <taxon>Bacillota</taxon>
        <taxon>Bacilli</taxon>
        <taxon>Bacillales</taxon>
        <taxon>Thermoactinomycetaceae</taxon>
        <taxon>Lihuaxuella</taxon>
    </lineage>
</organism>
<dbReference type="InterPro" id="IPR036259">
    <property type="entry name" value="MFS_trans_sf"/>
</dbReference>
<dbReference type="Gene3D" id="1.20.1250.20">
    <property type="entry name" value="MFS general substrate transporter like domains"/>
    <property type="match status" value="1"/>
</dbReference>
<keyword evidence="5 7" id="KW-1133">Transmembrane helix</keyword>
<accession>A0A1H8ITJ7</accession>
<evidence type="ECO:0000256" key="7">
    <source>
        <dbReference type="SAM" id="Phobius"/>
    </source>
</evidence>
<gene>
    <name evidence="9" type="ORF">SAMN05444955_11956</name>
</gene>
<feature type="transmembrane region" description="Helical" evidence="7">
    <location>
        <begin position="88"/>
        <end position="108"/>
    </location>
</feature>
<evidence type="ECO:0000256" key="6">
    <source>
        <dbReference type="ARBA" id="ARBA00023136"/>
    </source>
</evidence>
<feature type="transmembrane region" description="Helical" evidence="7">
    <location>
        <begin position="179"/>
        <end position="200"/>
    </location>
</feature>
<dbReference type="EMBL" id="FOCQ01000019">
    <property type="protein sequence ID" value="SEN71904.1"/>
    <property type="molecule type" value="Genomic_DNA"/>
</dbReference>
<feature type="transmembrane region" description="Helical" evidence="7">
    <location>
        <begin position="23"/>
        <end position="48"/>
    </location>
</feature>
<evidence type="ECO:0000259" key="8">
    <source>
        <dbReference type="PROSITE" id="PS50850"/>
    </source>
</evidence>
<feature type="transmembrane region" description="Helical" evidence="7">
    <location>
        <begin position="60"/>
        <end position="82"/>
    </location>
</feature>
<dbReference type="InterPro" id="IPR011701">
    <property type="entry name" value="MFS"/>
</dbReference>
<feature type="transmembrane region" description="Helical" evidence="7">
    <location>
        <begin position="352"/>
        <end position="375"/>
    </location>
</feature>
<dbReference type="GO" id="GO:0022857">
    <property type="term" value="F:transmembrane transporter activity"/>
    <property type="evidence" value="ECO:0007669"/>
    <property type="project" value="InterPro"/>
</dbReference>
<dbReference type="PANTHER" id="PTHR23517">
    <property type="entry name" value="RESISTANCE PROTEIN MDTM, PUTATIVE-RELATED-RELATED"/>
    <property type="match status" value="1"/>
</dbReference>
<keyword evidence="2" id="KW-0813">Transport</keyword>
<keyword evidence="6 7" id="KW-0472">Membrane</keyword>
<feature type="transmembrane region" description="Helical" evidence="7">
    <location>
        <begin position="263"/>
        <end position="283"/>
    </location>
</feature>
<dbReference type="Pfam" id="PF07690">
    <property type="entry name" value="MFS_1"/>
    <property type="match status" value="1"/>
</dbReference>
<evidence type="ECO:0000313" key="9">
    <source>
        <dbReference type="EMBL" id="SEN71904.1"/>
    </source>
</evidence>
<dbReference type="SUPFAM" id="SSF103473">
    <property type="entry name" value="MFS general substrate transporter"/>
    <property type="match status" value="1"/>
</dbReference>
<keyword evidence="4 7" id="KW-0812">Transmembrane</keyword>
<dbReference type="InterPro" id="IPR020846">
    <property type="entry name" value="MFS_dom"/>
</dbReference>
<feature type="transmembrane region" description="Helical" evidence="7">
    <location>
        <begin position="435"/>
        <end position="453"/>
    </location>
</feature>
<evidence type="ECO:0000256" key="3">
    <source>
        <dbReference type="ARBA" id="ARBA00022475"/>
    </source>
</evidence>
<feature type="transmembrane region" description="Helical" evidence="7">
    <location>
        <begin position="221"/>
        <end position="243"/>
    </location>
</feature>
<feature type="transmembrane region" description="Helical" evidence="7">
    <location>
        <begin position="318"/>
        <end position="340"/>
    </location>
</feature>
<dbReference type="RefSeq" id="WP_089972585.1">
    <property type="nucleotide sequence ID" value="NZ_FOCQ01000019.1"/>
</dbReference>
<reference evidence="9 10" key="1">
    <citation type="submission" date="2016-10" db="EMBL/GenBank/DDBJ databases">
        <authorList>
            <person name="de Groot N.N."/>
        </authorList>
    </citation>
    <scope>NUCLEOTIDE SEQUENCE [LARGE SCALE GENOMIC DNA]</scope>
    <source>
        <strain evidence="9 10">DSM 46701</strain>
    </source>
</reference>
<dbReference type="Proteomes" id="UP000199695">
    <property type="component" value="Unassembled WGS sequence"/>
</dbReference>
<evidence type="ECO:0000256" key="1">
    <source>
        <dbReference type="ARBA" id="ARBA00004651"/>
    </source>
</evidence>
<evidence type="ECO:0000256" key="2">
    <source>
        <dbReference type="ARBA" id="ARBA00022448"/>
    </source>
</evidence>
<dbReference type="Pfam" id="PF02618">
    <property type="entry name" value="YceG"/>
    <property type="match status" value="1"/>
</dbReference>
<dbReference type="InterPro" id="IPR050171">
    <property type="entry name" value="MFS_Transporters"/>
</dbReference>